<dbReference type="PANTHER" id="PTHR10815:SF13">
    <property type="entry name" value="METHYLATED-DNA--PROTEIN-CYSTEINE METHYLTRANSFERASE"/>
    <property type="match status" value="1"/>
</dbReference>
<dbReference type="NCBIfam" id="TIGR00589">
    <property type="entry name" value="ogt"/>
    <property type="match status" value="1"/>
</dbReference>
<comment type="similarity">
    <text evidence="2 9">Belongs to the MGMT family.</text>
</comment>
<proteinExistence type="inferred from homology"/>
<comment type="function">
    <text evidence="9">Involved in the cellular defense against the biological effects of O6-methylguanine (O6-MeG) and O4-methylthymine (O4-MeT) in DNA. Repairs the methylated nucleobase in DNA by stoichiometrically transferring the methyl group to a cysteine residue in the enzyme. This is a suicide reaction: the enzyme is irreversibly inactivated.</text>
</comment>
<dbReference type="InterPro" id="IPR001497">
    <property type="entry name" value="MethylDNA_cys_MeTrfase_AS"/>
</dbReference>
<feature type="domain" description="Methylated-DNA-[protein]-cysteine S-methyltransferase DNA binding" evidence="10">
    <location>
        <begin position="92"/>
        <end position="171"/>
    </location>
</feature>
<evidence type="ECO:0000259" key="10">
    <source>
        <dbReference type="Pfam" id="PF01035"/>
    </source>
</evidence>
<dbReference type="GO" id="GO:0006307">
    <property type="term" value="P:DNA alkylation repair"/>
    <property type="evidence" value="ECO:0007669"/>
    <property type="project" value="UniProtKB-UniRule"/>
</dbReference>
<dbReference type="GO" id="GO:0003908">
    <property type="term" value="F:methylated-DNA-[protein]-cysteine S-methyltransferase activity"/>
    <property type="evidence" value="ECO:0007669"/>
    <property type="project" value="UniProtKB-UniRule"/>
</dbReference>
<protein>
    <recommendedName>
        <fullName evidence="9">Methylated-DNA--protein-cysteine methyltransferase</fullName>
        <ecNumber evidence="9">2.1.1.63</ecNumber>
    </recommendedName>
    <alternativeName>
        <fullName evidence="9">6-O-methylguanine-DNA methyltransferase</fullName>
        <shortName evidence="9">MGMT</shortName>
    </alternativeName>
    <alternativeName>
        <fullName evidence="9">O-6-methylguanine-DNA-alkyltransferase</fullName>
    </alternativeName>
</protein>
<dbReference type="GO" id="GO:0005737">
    <property type="term" value="C:cytoplasm"/>
    <property type="evidence" value="ECO:0007669"/>
    <property type="project" value="UniProtKB-SubCell"/>
</dbReference>
<accession>A0A1F7RB81</accession>
<evidence type="ECO:0000259" key="11">
    <source>
        <dbReference type="Pfam" id="PF02870"/>
    </source>
</evidence>
<dbReference type="AlphaFoldDB" id="A0A1F7RB81"/>
<evidence type="ECO:0000256" key="7">
    <source>
        <dbReference type="ARBA" id="ARBA00023204"/>
    </source>
</evidence>
<dbReference type="EMBL" id="MGDB01000135">
    <property type="protein sequence ID" value="OGL38813.1"/>
    <property type="molecule type" value="Genomic_DNA"/>
</dbReference>
<dbReference type="Gene3D" id="1.10.10.10">
    <property type="entry name" value="Winged helix-like DNA-binding domain superfamily/Winged helix DNA-binding domain"/>
    <property type="match status" value="1"/>
</dbReference>
<feature type="active site" description="Nucleophile; methyl group acceptor" evidence="9">
    <location>
        <position position="143"/>
    </location>
</feature>
<keyword evidence="3 9" id="KW-0963">Cytoplasm</keyword>
<name>A0A1F7RB81_9BACT</name>
<dbReference type="CDD" id="cd06445">
    <property type="entry name" value="ATase"/>
    <property type="match status" value="1"/>
</dbReference>
<reference evidence="12 13" key="1">
    <citation type="journal article" date="2016" name="Nat. Commun.">
        <title>Thousands of microbial genomes shed light on interconnected biogeochemical processes in an aquifer system.</title>
        <authorList>
            <person name="Anantharaman K."/>
            <person name="Brown C.T."/>
            <person name="Hug L.A."/>
            <person name="Sharon I."/>
            <person name="Castelle C.J."/>
            <person name="Probst A.J."/>
            <person name="Thomas B.C."/>
            <person name="Singh A."/>
            <person name="Wilkins M.J."/>
            <person name="Karaoz U."/>
            <person name="Brodie E.L."/>
            <person name="Williams K.H."/>
            <person name="Hubbard S.S."/>
            <person name="Banfield J.F."/>
        </authorList>
    </citation>
    <scope>NUCLEOTIDE SEQUENCE [LARGE SCALE GENOMIC DNA]</scope>
</reference>
<comment type="caution">
    <text evidence="12">The sequence shown here is derived from an EMBL/GenBank/DDBJ whole genome shotgun (WGS) entry which is preliminary data.</text>
</comment>
<comment type="catalytic activity">
    <reaction evidence="8 9">
        <text>a 6-O-methyl-2'-deoxyguanosine in DNA + L-cysteinyl-[protein] = S-methyl-L-cysteinyl-[protein] + a 2'-deoxyguanosine in DNA</text>
        <dbReference type="Rhea" id="RHEA:24000"/>
        <dbReference type="Rhea" id="RHEA-COMP:10131"/>
        <dbReference type="Rhea" id="RHEA-COMP:10132"/>
        <dbReference type="Rhea" id="RHEA-COMP:11367"/>
        <dbReference type="Rhea" id="RHEA-COMP:11368"/>
        <dbReference type="ChEBI" id="CHEBI:29950"/>
        <dbReference type="ChEBI" id="CHEBI:82612"/>
        <dbReference type="ChEBI" id="CHEBI:85445"/>
        <dbReference type="ChEBI" id="CHEBI:85448"/>
        <dbReference type="EC" id="2.1.1.63"/>
    </reaction>
</comment>
<evidence type="ECO:0000256" key="2">
    <source>
        <dbReference type="ARBA" id="ARBA00008711"/>
    </source>
</evidence>
<dbReference type="SUPFAM" id="SSF46767">
    <property type="entry name" value="Methylated DNA-protein cysteine methyltransferase, C-terminal domain"/>
    <property type="match status" value="1"/>
</dbReference>
<evidence type="ECO:0000256" key="6">
    <source>
        <dbReference type="ARBA" id="ARBA00022763"/>
    </source>
</evidence>
<keyword evidence="4 9" id="KW-0489">Methyltransferase</keyword>
<keyword evidence="6 9" id="KW-0227">DNA damage</keyword>
<comment type="subcellular location">
    <subcellularLocation>
        <location evidence="9">Cytoplasm</location>
    </subcellularLocation>
</comment>
<evidence type="ECO:0000256" key="5">
    <source>
        <dbReference type="ARBA" id="ARBA00022679"/>
    </source>
</evidence>
<dbReference type="Pfam" id="PF01035">
    <property type="entry name" value="DNA_binding_1"/>
    <property type="match status" value="1"/>
</dbReference>
<dbReference type="Gene3D" id="3.30.160.70">
    <property type="entry name" value="Methylated DNA-protein cysteine methyltransferase domain"/>
    <property type="match status" value="1"/>
</dbReference>
<comment type="catalytic activity">
    <reaction evidence="1 9">
        <text>a 4-O-methyl-thymidine in DNA + L-cysteinyl-[protein] = a thymidine in DNA + S-methyl-L-cysteinyl-[protein]</text>
        <dbReference type="Rhea" id="RHEA:53428"/>
        <dbReference type="Rhea" id="RHEA-COMP:10131"/>
        <dbReference type="Rhea" id="RHEA-COMP:10132"/>
        <dbReference type="Rhea" id="RHEA-COMP:13555"/>
        <dbReference type="Rhea" id="RHEA-COMP:13556"/>
        <dbReference type="ChEBI" id="CHEBI:29950"/>
        <dbReference type="ChEBI" id="CHEBI:82612"/>
        <dbReference type="ChEBI" id="CHEBI:137386"/>
        <dbReference type="ChEBI" id="CHEBI:137387"/>
        <dbReference type="EC" id="2.1.1.63"/>
    </reaction>
</comment>
<dbReference type="SUPFAM" id="SSF53155">
    <property type="entry name" value="Methylated DNA-protein cysteine methyltransferase domain"/>
    <property type="match status" value="1"/>
</dbReference>
<dbReference type="InterPro" id="IPR014048">
    <property type="entry name" value="MethylDNA_cys_MeTrfase_DNA-bd"/>
</dbReference>
<dbReference type="PANTHER" id="PTHR10815">
    <property type="entry name" value="METHYLATED-DNA--PROTEIN-CYSTEINE METHYLTRANSFERASE"/>
    <property type="match status" value="1"/>
</dbReference>
<evidence type="ECO:0000313" key="12">
    <source>
        <dbReference type="EMBL" id="OGL38813.1"/>
    </source>
</evidence>
<keyword evidence="5 9" id="KW-0808">Transferase</keyword>
<evidence type="ECO:0000256" key="3">
    <source>
        <dbReference type="ARBA" id="ARBA00022490"/>
    </source>
</evidence>
<dbReference type="EC" id="2.1.1.63" evidence="9"/>
<dbReference type="GO" id="GO:0032259">
    <property type="term" value="P:methylation"/>
    <property type="evidence" value="ECO:0007669"/>
    <property type="project" value="UniProtKB-KW"/>
</dbReference>
<dbReference type="InterPro" id="IPR008332">
    <property type="entry name" value="MethylG_MeTrfase_N"/>
</dbReference>
<dbReference type="InterPro" id="IPR036388">
    <property type="entry name" value="WH-like_DNA-bd_sf"/>
</dbReference>
<dbReference type="FunFam" id="1.10.10.10:FF:000214">
    <property type="entry name" value="Methylated-DNA--protein-cysteine methyltransferase"/>
    <property type="match status" value="1"/>
</dbReference>
<evidence type="ECO:0000313" key="13">
    <source>
        <dbReference type="Proteomes" id="UP000178526"/>
    </source>
</evidence>
<gene>
    <name evidence="12" type="ORF">A2042_01080</name>
</gene>
<dbReference type="Proteomes" id="UP000178526">
    <property type="component" value="Unassembled WGS sequence"/>
</dbReference>
<dbReference type="PROSITE" id="PS00374">
    <property type="entry name" value="MGMT"/>
    <property type="match status" value="1"/>
</dbReference>
<organism evidence="12 13">
    <name type="scientific">Candidatus Schekmanbacteria bacterium GWA2_38_11</name>
    <dbReference type="NCBI Taxonomy" id="1817876"/>
    <lineage>
        <taxon>Bacteria</taxon>
        <taxon>Candidatus Schekmaniibacteriota</taxon>
    </lineage>
</organism>
<sequence>MEGSHVIEIFYSSFESKIGRIFIAATKNGLCRLCLCNKENIFLKELKNGLKGEIEFNKSFTHLEQYINILRSYFQKKEKNLHLPVEFLFGTKFQKKVWMALRKIPYGETRSYNFIAKSISKNRASRAVGNAVGNNPIPIIIPCHRVIRKNGNLGGFALGIEIKKKLLKVESQL</sequence>
<feature type="domain" description="Methylguanine DNA methyltransferase ribonuclease-like" evidence="11">
    <location>
        <begin position="9"/>
        <end position="86"/>
    </location>
</feature>
<comment type="miscellaneous">
    <text evidence="9">This enzyme catalyzes only one turnover and therefore is not strictly catalytic. According to one definition, an enzyme is a biocatalyst that acts repeatedly and over many reaction cycles.</text>
</comment>
<evidence type="ECO:0000256" key="4">
    <source>
        <dbReference type="ARBA" id="ARBA00022603"/>
    </source>
</evidence>
<dbReference type="InterPro" id="IPR036631">
    <property type="entry name" value="MGMT_N_sf"/>
</dbReference>
<keyword evidence="7 9" id="KW-0234">DNA repair</keyword>
<evidence type="ECO:0000256" key="8">
    <source>
        <dbReference type="ARBA" id="ARBA00049348"/>
    </source>
</evidence>
<dbReference type="InterPro" id="IPR036217">
    <property type="entry name" value="MethylDNA_cys_MeTrfase_DNAb"/>
</dbReference>
<dbReference type="HAMAP" id="MF_00772">
    <property type="entry name" value="OGT"/>
    <property type="match status" value="1"/>
</dbReference>
<evidence type="ECO:0000256" key="1">
    <source>
        <dbReference type="ARBA" id="ARBA00001286"/>
    </source>
</evidence>
<dbReference type="InterPro" id="IPR023546">
    <property type="entry name" value="MGMT"/>
</dbReference>
<dbReference type="Pfam" id="PF02870">
    <property type="entry name" value="Methyltransf_1N"/>
    <property type="match status" value="1"/>
</dbReference>
<evidence type="ECO:0000256" key="9">
    <source>
        <dbReference type="HAMAP-Rule" id="MF_00772"/>
    </source>
</evidence>